<dbReference type="PROSITE" id="PS51004">
    <property type="entry name" value="SEMA"/>
    <property type="match status" value="1"/>
</dbReference>
<keyword evidence="8" id="KW-0832">Ubl conjugation</keyword>
<evidence type="ECO:0000256" key="11">
    <source>
        <dbReference type="ARBA" id="ARBA00023157"/>
    </source>
</evidence>
<dbReference type="SMART" id="SM00423">
    <property type="entry name" value="PSI"/>
    <property type="match status" value="3"/>
</dbReference>
<evidence type="ECO:0000259" key="23">
    <source>
        <dbReference type="PROSITE" id="PS51004"/>
    </source>
</evidence>
<evidence type="ECO:0000256" key="14">
    <source>
        <dbReference type="ARBA" id="ARBA00030820"/>
    </source>
</evidence>
<organism evidence="24 25">
    <name type="scientific">Batillaria attramentaria</name>
    <dbReference type="NCBI Taxonomy" id="370345"/>
    <lineage>
        <taxon>Eukaryota</taxon>
        <taxon>Metazoa</taxon>
        <taxon>Spiralia</taxon>
        <taxon>Lophotrochozoa</taxon>
        <taxon>Mollusca</taxon>
        <taxon>Gastropoda</taxon>
        <taxon>Caenogastropoda</taxon>
        <taxon>Sorbeoconcha</taxon>
        <taxon>Cerithioidea</taxon>
        <taxon>Batillariidae</taxon>
        <taxon>Batillaria</taxon>
    </lineage>
</organism>
<keyword evidence="19" id="KW-0547">Nucleotide-binding</keyword>
<keyword evidence="4" id="KW-1003">Cell membrane</keyword>
<comment type="similarity">
    <text evidence="2">Belongs to the plexin family.</text>
</comment>
<evidence type="ECO:0000256" key="12">
    <source>
        <dbReference type="ARBA" id="ARBA00023170"/>
    </source>
</evidence>
<keyword evidence="12" id="KW-0675">Receptor</keyword>
<dbReference type="PRINTS" id="PR00109">
    <property type="entry name" value="TYRKINASE"/>
</dbReference>
<dbReference type="InterPro" id="IPR011009">
    <property type="entry name" value="Kinase-like_dom_sf"/>
</dbReference>
<dbReference type="CDD" id="cd11236">
    <property type="entry name" value="Sema_plexin_like"/>
    <property type="match status" value="1"/>
</dbReference>
<evidence type="ECO:0000256" key="5">
    <source>
        <dbReference type="ARBA" id="ARBA00022692"/>
    </source>
</evidence>
<dbReference type="InterPro" id="IPR014756">
    <property type="entry name" value="Ig_E-set"/>
</dbReference>
<comment type="subcellular location">
    <subcellularLocation>
        <location evidence="1">Cell membrane</location>
        <topology evidence="1">Single-pass type I membrane protein</topology>
    </subcellularLocation>
</comment>
<evidence type="ECO:0000256" key="4">
    <source>
        <dbReference type="ARBA" id="ARBA00022475"/>
    </source>
</evidence>
<dbReference type="PANTHER" id="PTHR22625">
    <property type="entry name" value="PLEXIN"/>
    <property type="match status" value="1"/>
</dbReference>
<keyword evidence="25" id="KW-1185">Reference proteome</keyword>
<accession>A0ABD0L3C7</accession>
<dbReference type="PROSITE" id="PS00107">
    <property type="entry name" value="PROTEIN_KINASE_ATP"/>
    <property type="match status" value="1"/>
</dbReference>
<feature type="binding site" evidence="19">
    <location>
        <position position="1354"/>
    </location>
    <ligand>
        <name>ATP</name>
        <dbReference type="ChEBI" id="CHEBI:30616"/>
    </ligand>
</feature>
<dbReference type="GO" id="GO:0005886">
    <property type="term" value="C:plasma membrane"/>
    <property type="evidence" value="ECO:0007669"/>
    <property type="project" value="UniProtKB-SubCell"/>
</dbReference>
<dbReference type="PANTHER" id="PTHR22625:SF70">
    <property type="entry name" value="PLEXIN A, ISOFORM A"/>
    <property type="match status" value="1"/>
</dbReference>
<dbReference type="InterPro" id="IPR000719">
    <property type="entry name" value="Prot_kinase_dom"/>
</dbReference>
<feature type="chain" id="PRO_5044809109" description="Hepatocyte growth factor receptor" evidence="21">
    <location>
        <begin position="29"/>
        <end position="1616"/>
    </location>
</feature>
<evidence type="ECO:0000256" key="7">
    <source>
        <dbReference type="ARBA" id="ARBA00022737"/>
    </source>
</evidence>
<evidence type="ECO:0000256" key="10">
    <source>
        <dbReference type="ARBA" id="ARBA00023136"/>
    </source>
</evidence>
<dbReference type="InterPro" id="IPR031148">
    <property type="entry name" value="Plexin"/>
</dbReference>
<keyword evidence="7" id="KW-0677">Repeat</keyword>
<dbReference type="Pfam" id="PF18020">
    <property type="entry name" value="TIG_2"/>
    <property type="match status" value="1"/>
</dbReference>
<sequence>MMRMSVTTSRTLIVAALPLVLILTCCQALETLVTFRDPDGNHFQQVTVHDVTGSVYVGATNRLHRLNPGLTLLQSAATGPREDNPDCPPPLLPCSEKKALLDGVTKGLVIDYQEGTLLLCSTLYHGSCQKLDLANITHVARLIHVPMVPNQASATCVLFVGPSVGEKDALYVGAEYSDVGSKAYRDLVPSISSRSLSDLNLVYRDQDGGTKKTIKDSLRSTFLVKYIHGFVRGSFAYFLTVQKQDVKSDKLVSRIGRVCTKDKYFKSYVEIPLHCEAASLTRYEILQGAAVHPDGDKVVAVFSDVTEQDWDDGKSSSVLCVLDMDKADEEFNRTVEACYAGQGRVGPPQYETKRTCIGTSSDVDMCAQGDVAEAYPSMEGDRPVVAQGVWTLSGQLAKAVTVQSSGQQDVAYVGTADGDLVKVVVLAGKGQEVDRLNVDLQGPVLQVQPSTNMDHIYVLTPAKVSLVWARHCEQRKSCEECVAGGDPMCGWCIMQNRCSAQSNCDSSAVTPSWLPAATASCARMTNVQPEVVSYESLQSSFAEKQISFQLDQVSVSPGSNLDLGCMFESGDTKHRTKATIQNSVITCPLPERAHLPSIPQGKDHENMVLHFHVQGKSIVTRSVSVYDCRSNTDCGSCTNSSYRCQWCYASGTCLKQADDCPEPKSRPGITSSNSCPLITMSSQDKDILVHAGEQRQIAVQVRNLEDDQKSNIKCRFFYLGKNTTVNGAISPSSSLTCDPVEFDYPDREQLPYTTADFTVTWGPQALPLDNSEGINVRIYKCPLLVTNCGKCLSMDAEYECGWCSGKCTLQKRCPNNWLDRTATCPGPQILRFQPATGPIKGKTSMSVTGLNLGKTYTDITGGITVAGINCDVKPDHYEPSSGFVCETEVSDTPKSGTIVVVVDGQYTAESDSTFSFVDPVVKELMPKEGPRAGGTTVMIKGMDIDAGSVVSVTMGGATCKVIKRNHTMLQCVTPKQAATTSDKVNVEVSFGGHKKTVPEQFTYKDDPNITMIEPTKSILSGGTYITVMGEGLNLIQNPSFFVTYGGKFFSAPCNLDNPITMECEVPEMAGSIASAGVNVTETSPLEVHYGFNMDGVMTLKNVSHRSNFGPLLLFPNPQIMAFPGDDQTKQFGDQDMLVIKGRFRIISNLMASVSVLVGNEKCEEVGATDTAITCRPPPSTPDGTDSTGKAPVQVRVGNLAVNVGYLRYYEVSSMAKPMALGVILGVVIPILAIIILLTVCVLRRHRKHKPATDYIPDVLQDYQGAKEEEEIGLNHVAVADVNGTIGDEKDCGPYITELLAGFEGNPHVRQNITAMLIPRSRLDIGELIGKGHFGAVYKAQLQRGEDKSAQVAVKTLQAKSSETETLQKFLQEVAMLKNLTHPHLLPVVGVCLTASDDPMVVCPFMATEDLKSYIGEPSKKLTVVELLAFGQQITDGMVYLQGVKVVHGNLAARNCIVTEDQRLRLTDYGVTSALFPQPYYTAEDSPAKELVKWMAPETIEHFQFSTKSDVWAFGIVLWELLTRGITPYPDVDNASLLAYLKEGKRMKKPRQSPEPVYEIMVACWTESPDQRPDFTYLNDQLKSFVATENGTDDATSQLLKDSVEVGGSTEYLEVIG</sequence>
<evidence type="ECO:0000256" key="13">
    <source>
        <dbReference type="ARBA" id="ARBA00023180"/>
    </source>
</evidence>
<dbReference type="SUPFAM" id="SSF103575">
    <property type="entry name" value="Plexin repeat"/>
    <property type="match status" value="2"/>
</dbReference>
<evidence type="ECO:0000256" key="21">
    <source>
        <dbReference type="SAM" id="SignalP"/>
    </source>
</evidence>
<keyword evidence="9 20" id="KW-1133">Transmembrane helix</keyword>
<evidence type="ECO:0000256" key="2">
    <source>
        <dbReference type="ARBA" id="ARBA00010297"/>
    </source>
</evidence>
<dbReference type="InterPro" id="IPR017441">
    <property type="entry name" value="Protein_kinase_ATP_BS"/>
</dbReference>
<evidence type="ECO:0000256" key="6">
    <source>
        <dbReference type="ARBA" id="ARBA00022729"/>
    </source>
</evidence>
<dbReference type="Gene3D" id="2.130.10.10">
    <property type="entry name" value="YVTN repeat-like/Quinoprotein amine dehydrogenase"/>
    <property type="match status" value="1"/>
</dbReference>
<comment type="caution">
    <text evidence="24">The sequence shown here is derived from an EMBL/GenBank/DDBJ whole genome shotgun (WGS) entry which is preliminary data.</text>
</comment>
<dbReference type="Pfam" id="PF17960">
    <property type="entry name" value="TIG_plexin"/>
    <property type="match status" value="1"/>
</dbReference>
<dbReference type="Proteomes" id="UP001519460">
    <property type="component" value="Unassembled WGS sequence"/>
</dbReference>
<evidence type="ECO:0000256" key="17">
    <source>
        <dbReference type="ARBA" id="ARBA00033136"/>
    </source>
</evidence>
<dbReference type="SUPFAM" id="SSF101912">
    <property type="entry name" value="Sema domain"/>
    <property type="match status" value="1"/>
</dbReference>
<evidence type="ECO:0000256" key="19">
    <source>
        <dbReference type="PROSITE-ProRule" id="PRU10141"/>
    </source>
</evidence>
<dbReference type="Pfam" id="PF01437">
    <property type="entry name" value="PSI"/>
    <property type="match status" value="1"/>
</dbReference>
<dbReference type="InterPro" id="IPR013783">
    <property type="entry name" value="Ig-like_fold"/>
</dbReference>
<dbReference type="Gene3D" id="3.30.200.20">
    <property type="entry name" value="Phosphorylase Kinase, domain 1"/>
    <property type="match status" value="1"/>
</dbReference>
<evidence type="ECO:0000256" key="15">
    <source>
        <dbReference type="ARBA" id="ARBA00033031"/>
    </source>
</evidence>
<feature type="domain" description="Sema" evidence="23">
    <location>
        <begin position="11"/>
        <end position="469"/>
    </location>
</feature>
<dbReference type="SUPFAM" id="SSF56112">
    <property type="entry name" value="Protein kinase-like (PK-like)"/>
    <property type="match status" value="1"/>
</dbReference>
<evidence type="ECO:0000256" key="18">
    <source>
        <dbReference type="PROSITE-ProRule" id="PRU00352"/>
    </source>
</evidence>
<feature type="transmembrane region" description="Helical" evidence="20">
    <location>
        <begin position="1218"/>
        <end position="1242"/>
    </location>
</feature>
<dbReference type="GO" id="GO:0005524">
    <property type="term" value="F:ATP binding"/>
    <property type="evidence" value="ECO:0007669"/>
    <property type="project" value="UniProtKB-UniRule"/>
</dbReference>
<evidence type="ECO:0000313" key="24">
    <source>
        <dbReference type="EMBL" id="KAK7493922.1"/>
    </source>
</evidence>
<dbReference type="InterPro" id="IPR002165">
    <property type="entry name" value="Plexin_repeat"/>
</dbReference>
<keyword evidence="13" id="KW-0325">Glycoprotein</keyword>
<dbReference type="PROSITE" id="PS50011">
    <property type="entry name" value="PROTEIN_KINASE_DOM"/>
    <property type="match status" value="1"/>
</dbReference>
<keyword evidence="5 20" id="KW-0812">Transmembrane</keyword>
<dbReference type="Pfam" id="PF01833">
    <property type="entry name" value="TIG"/>
    <property type="match status" value="4"/>
</dbReference>
<dbReference type="SUPFAM" id="SSF81296">
    <property type="entry name" value="E set domains"/>
    <property type="match status" value="3"/>
</dbReference>
<proteinExistence type="inferred from homology"/>
<evidence type="ECO:0000256" key="1">
    <source>
        <dbReference type="ARBA" id="ARBA00004251"/>
    </source>
</evidence>
<evidence type="ECO:0000256" key="20">
    <source>
        <dbReference type="SAM" id="Phobius"/>
    </source>
</evidence>
<gene>
    <name evidence="24" type="ORF">BaRGS_00014804</name>
</gene>
<feature type="domain" description="Protein kinase" evidence="22">
    <location>
        <begin position="1322"/>
        <end position="1585"/>
    </location>
</feature>
<name>A0ABD0L3C7_9CAEN</name>
<comment type="caution">
    <text evidence="18">Lacks conserved residue(s) required for the propagation of feature annotation.</text>
</comment>
<dbReference type="InterPro" id="IPR001627">
    <property type="entry name" value="Semap_dom"/>
</dbReference>
<dbReference type="InterPro" id="IPR041362">
    <property type="entry name" value="TIG2_plexin"/>
</dbReference>
<evidence type="ECO:0000313" key="25">
    <source>
        <dbReference type="Proteomes" id="UP001519460"/>
    </source>
</evidence>
<keyword evidence="19" id="KW-0067">ATP-binding</keyword>
<feature type="signal peptide" evidence="21">
    <location>
        <begin position="1"/>
        <end position="28"/>
    </location>
</feature>
<dbReference type="Gene3D" id="1.10.510.10">
    <property type="entry name" value="Transferase(Phosphotransferase) domain 1"/>
    <property type="match status" value="1"/>
</dbReference>
<dbReference type="InterPro" id="IPR001245">
    <property type="entry name" value="Ser-Thr/Tyr_kinase_cat_dom"/>
</dbReference>
<dbReference type="InterPro" id="IPR015943">
    <property type="entry name" value="WD40/YVTN_repeat-like_dom_sf"/>
</dbReference>
<dbReference type="InterPro" id="IPR016201">
    <property type="entry name" value="PSI"/>
</dbReference>
<evidence type="ECO:0000256" key="3">
    <source>
        <dbReference type="ARBA" id="ARBA00019839"/>
    </source>
</evidence>
<evidence type="ECO:0000256" key="16">
    <source>
        <dbReference type="ARBA" id="ARBA00033117"/>
    </source>
</evidence>
<dbReference type="InterPro" id="IPR036352">
    <property type="entry name" value="Semap_dom_sf"/>
</dbReference>
<dbReference type="EMBL" id="JACVVK020000088">
    <property type="protein sequence ID" value="KAK7493922.1"/>
    <property type="molecule type" value="Genomic_DNA"/>
</dbReference>
<evidence type="ECO:0000259" key="22">
    <source>
        <dbReference type="PROSITE" id="PS50011"/>
    </source>
</evidence>
<dbReference type="SMART" id="SM00429">
    <property type="entry name" value="IPT"/>
    <property type="match status" value="3"/>
</dbReference>
<dbReference type="FunFam" id="2.60.40.10:FF:000203">
    <property type="entry name" value="Plexin B2"/>
    <property type="match status" value="1"/>
</dbReference>
<keyword evidence="10 20" id="KW-0472">Membrane</keyword>
<protein>
    <recommendedName>
        <fullName evidence="3">Hepatocyte growth factor receptor</fullName>
    </recommendedName>
    <alternativeName>
        <fullName evidence="17">HGF/SF receptor</fullName>
    </alternativeName>
    <alternativeName>
        <fullName evidence="16">Proto-oncogene c-Met</fullName>
    </alternativeName>
    <alternativeName>
        <fullName evidence="14">Scatter factor receptor</fullName>
    </alternativeName>
    <alternativeName>
        <fullName evidence="15">Tyrosine-protein kinase Met</fullName>
    </alternativeName>
</protein>
<evidence type="ECO:0000256" key="8">
    <source>
        <dbReference type="ARBA" id="ARBA00022843"/>
    </source>
</evidence>
<dbReference type="Pfam" id="PF07714">
    <property type="entry name" value="PK_Tyr_Ser-Thr"/>
    <property type="match status" value="1"/>
</dbReference>
<keyword evidence="11" id="KW-1015">Disulfide bond</keyword>
<keyword evidence="6 21" id="KW-0732">Signal</keyword>
<dbReference type="FunFam" id="1.10.510.10:FF:001927">
    <property type="entry name" value="Receptor protein-tyrosine kinase"/>
    <property type="match status" value="1"/>
</dbReference>
<reference evidence="24 25" key="1">
    <citation type="journal article" date="2023" name="Sci. Data">
        <title>Genome assembly of the Korean intertidal mud-creeper Batillaria attramentaria.</title>
        <authorList>
            <person name="Patra A.K."/>
            <person name="Ho P.T."/>
            <person name="Jun S."/>
            <person name="Lee S.J."/>
            <person name="Kim Y."/>
            <person name="Won Y.J."/>
        </authorList>
    </citation>
    <scope>NUCLEOTIDE SEQUENCE [LARGE SCALE GENOMIC DNA]</scope>
    <source>
        <strain evidence="24">Wonlab-2016</strain>
    </source>
</reference>
<dbReference type="CDD" id="cd00192">
    <property type="entry name" value="PTKc"/>
    <property type="match status" value="1"/>
</dbReference>
<dbReference type="InterPro" id="IPR041019">
    <property type="entry name" value="TIG1_plexin"/>
</dbReference>
<dbReference type="Pfam" id="PF01403">
    <property type="entry name" value="Sema"/>
    <property type="match status" value="1"/>
</dbReference>
<evidence type="ECO:0000256" key="9">
    <source>
        <dbReference type="ARBA" id="ARBA00022989"/>
    </source>
</evidence>
<dbReference type="InterPro" id="IPR002909">
    <property type="entry name" value="IPT_dom"/>
</dbReference>
<dbReference type="SMART" id="SM00630">
    <property type="entry name" value="Sema"/>
    <property type="match status" value="1"/>
</dbReference>
<dbReference type="Gene3D" id="2.60.40.10">
    <property type="entry name" value="Immunoglobulins"/>
    <property type="match status" value="5"/>
</dbReference>